<name>A0A7R9KSI3_9ACAR</name>
<evidence type="ECO:0000313" key="8">
    <source>
        <dbReference type="Proteomes" id="UP000759131"/>
    </source>
</evidence>
<feature type="transmembrane region" description="Helical" evidence="5">
    <location>
        <begin position="350"/>
        <end position="370"/>
    </location>
</feature>
<evidence type="ECO:0000256" key="2">
    <source>
        <dbReference type="ARBA" id="ARBA00022692"/>
    </source>
</evidence>
<feature type="transmembrane region" description="Helical" evidence="5">
    <location>
        <begin position="282"/>
        <end position="301"/>
    </location>
</feature>
<keyword evidence="8" id="KW-1185">Reference proteome</keyword>
<evidence type="ECO:0000256" key="1">
    <source>
        <dbReference type="ARBA" id="ARBA00004141"/>
    </source>
</evidence>
<comment type="subcellular location">
    <subcellularLocation>
        <location evidence="1">Membrane</location>
        <topology evidence="1">Multi-pass membrane protein</topology>
    </subcellularLocation>
</comment>
<evidence type="ECO:0000259" key="6">
    <source>
        <dbReference type="Pfam" id="PF13906"/>
    </source>
</evidence>
<sequence length="455" mass="49924">MEHAGIGSTLGLGVYVLAGEVAGKTAGPSVCLSFTVALCYAEFGSRVPRAGSAYLYSYVTVGEFMAFVIGWNLVLEYIIVLLAFGVKESIRLHTIMTVVNLSVVVFVIVAGLIKANLHNWQISKNEIPAQYTWAGNGGFFPNGFSGMMAGAATCFYAFVGFDAIAATGEEAKNPKRNIPLSICFSLLIIYLAYFGISAVQTLMYPYYLQHKDLTNGAALPYVFDKVGWHWAKWVVSIGALNGLSTSLLGAMYPLPRVLYAMGSDGVIFRIMASVNARFKTPIWATMISGLFAACMAAIFDLDQLADMMSIGTLLAYTLVAESIIIIRYSDDMNDINQLVFLQNDIFDGKVVPIVTSSFTLALICIVISLLIRQPMIQKSRSFEVPGVPIVPLLSVFVNVYLMFNLSVETWIRFLVWMIIGFLIYGLYGIRNSNERQNRSNNHIKAVSCDGQSSKL</sequence>
<feature type="transmembrane region" description="Helical" evidence="5">
    <location>
        <begin position="409"/>
        <end position="429"/>
    </location>
</feature>
<proteinExistence type="predicted"/>
<accession>A0A7R9KSI3</accession>
<dbReference type="Gene3D" id="1.20.1740.10">
    <property type="entry name" value="Amino acid/polyamine transporter I"/>
    <property type="match status" value="2"/>
</dbReference>
<feature type="transmembrane region" description="Helical" evidence="5">
    <location>
        <begin position="230"/>
        <end position="250"/>
    </location>
</feature>
<feature type="transmembrane region" description="Helical" evidence="5">
    <location>
        <begin position="382"/>
        <end position="403"/>
    </location>
</feature>
<gene>
    <name evidence="7" type="ORF">OSB1V03_LOCUS8908</name>
</gene>
<evidence type="ECO:0000256" key="3">
    <source>
        <dbReference type="ARBA" id="ARBA00022989"/>
    </source>
</evidence>
<dbReference type="Pfam" id="PF13520">
    <property type="entry name" value="AA_permease_2"/>
    <property type="match status" value="1"/>
</dbReference>
<keyword evidence="2 5" id="KW-0812">Transmembrane</keyword>
<evidence type="ECO:0000256" key="5">
    <source>
        <dbReference type="SAM" id="Phobius"/>
    </source>
</evidence>
<dbReference type="GO" id="GO:0005886">
    <property type="term" value="C:plasma membrane"/>
    <property type="evidence" value="ECO:0007669"/>
    <property type="project" value="TreeGrafter"/>
</dbReference>
<dbReference type="PANTHER" id="PTHR43243:SF105">
    <property type="entry name" value="CATIONIC AMINO ACID TRANSPORTER C-TERMINAL DOMAIN-CONTAINING PROTEIN"/>
    <property type="match status" value="1"/>
</dbReference>
<feature type="transmembrane region" description="Helical" evidence="5">
    <location>
        <begin position="92"/>
        <end position="113"/>
    </location>
</feature>
<dbReference type="Pfam" id="PF13906">
    <property type="entry name" value="AA_permease_C"/>
    <property type="match status" value="1"/>
</dbReference>
<keyword evidence="3 5" id="KW-1133">Transmembrane helix</keyword>
<evidence type="ECO:0000313" key="7">
    <source>
        <dbReference type="EMBL" id="CAD7628487.1"/>
    </source>
</evidence>
<dbReference type="AlphaFoldDB" id="A0A7R9KSI3"/>
<dbReference type="InterPro" id="IPR029485">
    <property type="entry name" value="CAT_C"/>
</dbReference>
<dbReference type="OrthoDB" id="3900342at2759"/>
<protein>
    <recommendedName>
        <fullName evidence="6">Cationic amino acid transporter C-terminal domain-containing protein</fullName>
    </recommendedName>
</protein>
<dbReference type="InterPro" id="IPR002293">
    <property type="entry name" value="AA/rel_permease1"/>
</dbReference>
<keyword evidence="4 5" id="KW-0472">Membrane</keyword>
<dbReference type="GO" id="GO:0097638">
    <property type="term" value="P:L-arginine import across plasma membrane"/>
    <property type="evidence" value="ECO:0007669"/>
    <property type="project" value="TreeGrafter"/>
</dbReference>
<dbReference type="Proteomes" id="UP000759131">
    <property type="component" value="Unassembled WGS sequence"/>
</dbReference>
<dbReference type="GO" id="GO:0000064">
    <property type="term" value="F:L-ornithine transmembrane transporter activity"/>
    <property type="evidence" value="ECO:0007669"/>
    <property type="project" value="TreeGrafter"/>
</dbReference>
<dbReference type="PANTHER" id="PTHR43243">
    <property type="entry name" value="INNER MEMBRANE TRANSPORTER YGJI-RELATED"/>
    <property type="match status" value="1"/>
</dbReference>
<evidence type="ECO:0000256" key="4">
    <source>
        <dbReference type="ARBA" id="ARBA00023136"/>
    </source>
</evidence>
<feature type="domain" description="Cationic amino acid transporter C-terminal" evidence="6">
    <location>
        <begin position="382"/>
        <end position="432"/>
    </location>
</feature>
<organism evidence="7">
    <name type="scientific">Medioppia subpectinata</name>
    <dbReference type="NCBI Taxonomy" id="1979941"/>
    <lineage>
        <taxon>Eukaryota</taxon>
        <taxon>Metazoa</taxon>
        <taxon>Ecdysozoa</taxon>
        <taxon>Arthropoda</taxon>
        <taxon>Chelicerata</taxon>
        <taxon>Arachnida</taxon>
        <taxon>Acari</taxon>
        <taxon>Acariformes</taxon>
        <taxon>Sarcoptiformes</taxon>
        <taxon>Oribatida</taxon>
        <taxon>Brachypylina</taxon>
        <taxon>Oppioidea</taxon>
        <taxon>Oppiidae</taxon>
        <taxon>Medioppia</taxon>
    </lineage>
</organism>
<dbReference type="EMBL" id="CAJPIZ010005757">
    <property type="protein sequence ID" value="CAG2108917.1"/>
    <property type="molecule type" value="Genomic_DNA"/>
</dbReference>
<dbReference type="PIRSF" id="PIRSF006060">
    <property type="entry name" value="AA_transporter"/>
    <property type="match status" value="1"/>
</dbReference>
<dbReference type="EMBL" id="OC860332">
    <property type="protein sequence ID" value="CAD7628487.1"/>
    <property type="molecule type" value="Genomic_DNA"/>
</dbReference>
<feature type="transmembrane region" description="Helical" evidence="5">
    <location>
        <begin position="144"/>
        <end position="166"/>
    </location>
</feature>
<feature type="transmembrane region" description="Helical" evidence="5">
    <location>
        <begin position="64"/>
        <end position="85"/>
    </location>
</feature>
<reference evidence="7" key="1">
    <citation type="submission" date="2020-11" db="EMBL/GenBank/DDBJ databases">
        <authorList>
            <person name="Tran Van P."/>
        </authorList>
    </citation>
    <scope>NUCLEOTIDE SEQUENCE</scope>
</reference>
<feature type="transmembrane region" description="Helical" evidence="5">
    <location>
        <begin position="178"/>
        <end position="196"/>
    </location>
</feature>
<dbReference type="GO" id="GO:0015189">
    <property type="term" value="F:L-lysine transmembrane transporter activity"/>
    <property type="evidence" value="ECO:0007669"/>
    <property type="project" value="TreeGrafter"/>
</dbReference>
<dbReference type="GO" id="GO:0061459">
    <property type="term" value="F:L-arginine transmembrane transporter activity"/>
    <property type="evidence" value="ECO:0007669"/>
    <property type="project" value="TreeGrafter"/>
</dbReference>